<name>A0A5J5EJ61_9PEZI</name>
<comment type="caution">
    <text evidence="2">The sequence shown here is derived from an EMBL/GenBank/DDBJ whole genome shotgun (WGS) entry which is preliminary data.</text>
</comment>
<dbReference type="OrthoDB" id="5428464at2759"/>
<accession>A0A5J5EJ61</accession>
<evidence type="ECO:0000313" key="3">
    <source>
        <dbReference type="Proteomes" id="UP000326924"/>
    </source>
</evidence>
<reference evidence="2 3" key="1">
    <citation type="submission" date="2019-09" db="EMBL/GenBank/DDBJ databases">
        <title>Draft genome of the ectomycorrhizal ascomycete Sphaerosporella brunnea.</title>
        <authorList>
            <consortium name="DOE Joint Genome Institute"/>
            <person name="Benucci G.M."/>
            <person name="Marozzi G."/>
            <person name="Antonielli L."/>
            <person name="Sanchez S."/>
            <person name="Marco P."/>
            <person name="Wang X."/>
            <person name="Falini L.B."/>
            <person name="Barry K."/>
            <person name="Haridas S."/>
            <person name="Lipzen A."/>
            <person name="Labutti K."/>
            <person name="Grigoriev I.V."/>
            <person name="Murat C."/>
            <person name="Martin F."/>
            <person name="Albertini E."/>
            <person name="Donnini D."/>
            <person name="Bonito G."/>
        </authorList>
    </citation>
    <scope>NUCLEOTIDE SEQUENCE [LARGE SCALE GENOMIC DNA]</scope>
    <source>
        <strain evidence="2 3">Sb_GMNB300</strain>
    </source>
</reference>
<dbReference type="InParanoid" id="A0A5J5EJ61"/>
<feature type="region of interest" description="Disordered" evidence="1">
    <location>
        <begin position="466"/>
        <end position="494"/>
    </location>
</feature>
<dbReference type="AlphaFoldDB" id="A0A5J5EJ61"/>
<proteinExistence type="predicted"/>
<evidence type="ECO:0000313" key="2">
    <source>
        <dbReference type="EMBL" id="KAA8895127.1"/>
    </source>
</evidence>
<feature type="region of interest" description="Disordered" evidence="1">
    <location>
        <begin position="90"/>
        <end position="126"/>
    </location>
</feature>
<protein>
    <submittedName>
        <fullName evidence="2">Uncharacterized protein</fullName>
    </submittedName>
</protein>
<organism evidence="2 3">
    <name type="scientific">Sphaerosporella brunnea</name>
    <dbReference type="NCBI Taxonomy" id="1250544"/>
    <lineage>
        <taxon>Eukaryota</taxon>
        <taxon>Fungi</taxon>
        <taxon>Dikarya</taxon>
        <taxon>Ascomycota</taxon>
        <taxon>Pezizomycotina</taxon>
        <taxon>Pezizomycetes</taxon>
        <taxon>Pezizales</taxon>
        <taxon>Pyronemataceae</taxon>
        <taxon>Sphaerosporella</taxon>
    </lineage>
</organism>
<sequence length="494" mass="56820">MAQRSWGIDWTPQKTNNRSVFDRFTSFWGTNTAHDASAGESYPTDRYAFMSTPTNRKVWAMDQLTPCAHTKWLILPLKDKQRMTSPPLVASMDERAQPSPRNSTTHTHKTKANQQSQEENRRREAEVLAHRRAEELAEANFARMEKSERQAWEEANFLRSMLKNERIQHDHEKQQLRETAAGEIQKMQSKLDELEIKHIQTVNSMGTGIEPIATQTFVDRFRALHDEVSRWCRKAFGKGKLVSLNRMPGIMHDLHKTQFYDLGDLRPSLLINMLVWTISEREIFSHSIPGLPQLTETLSQIEELVRGSDTPDTGEKATHWRAYTVSRIYQNPVYREKVLENVRNMAQQFVSTELERVLQNPQFQENSLPALEQALLSIHVLAADLKCQKAVYEMDRTIRLGDLYDETTMEDVKFSSTLDEAGRPARVIAILSRGWVKVHSDGPEKIQEHVCKTRVLVGIVPEETTPLQASRGFRPASHRPKPEQPRPSKGPRRA</sequence>
<keyword evidence="3" id="KW-1185">Reference proteome</keyword>
<evidence type="ECO:0000256" key="1">
    <source>
        <dbReference type="SAM" id="MobiDB-lite"/>
    </source>
</evidence>
<dbReference type="EMBL" id="VXIS01000286">
    <property type="protein sequence ID" value="KAA8895127.1"/>
    <property type="molecule type" value="Genomic_DNA"/>
</dbReference>
<dbReference type="Proteomes" id="UP000326924">
    <property type="component" value="Unassembled WGS sequence"/>
</dbReference>
<gene>
    <name evidence="2" type="ORF">FN846DRAFT_894443</name>
</gene>